<feature type="compositionally biased region" description="Low complexity" evidence="1">
    <location>
        <begin position="14"/>
        <end position="23"/>
    </location>
</feature>
<geneLocation type="plasmid" evidence="3">
    <name>megaPlasmid</name>
</geneLocation>
<accession>A0A481RK17</accession>
<evidence type="ECO:0000313" key="3">
    <source>
        <dbReference type="Proteomes" id="UP000293073"/>
    </source>
</evidence>
<protein>
    <submittedName>
        <fullName evidence="2">Uncharacterized protein</fullName>
    </submittedName>
</protein>
<proteinExistence type="predicted"/>
<dbReference type="EMBL" id="CP034941">
    <property type="protein sequence ID" value="QAY21603.1"/>
    <property type="molecule type" value="Genomic_DNA"/>
</dbReference>
<name>A0A481RK17_HALEZ</name>
<feature type="region of interest" description="Disordered" evidence="1">
    <location>
        <begin position="1"/>
        <end position="32"/>
    </location>
</feature>
<organism evidence="2 3">
    <name type="scientific">Halorubrum ezzemoulense</name>
    <name type="common">Halorubrum chaoviator</name>
    <dbReference type="NCBI Taxonomy" id="337243"/>
    <lineage>
        <taxon>Archaea</taxon>
        <taxon>Methanobacteriati</taxon>
        <taxon>Methanobacteriota</taxon>
        <taxon>Stenosarchaea group</taxon>
        <taxon>Halobacteria</taxon>
        <taxon>Halobacteriales</taxon>
        <taxon>Haloferacaceae</taxon>
        <taxon>Halorubrum</taxon>
    </lineage>
</organism>
<dbReference type="Proteomes" id="UP000293073">
    <property type="component" value="Plasmid megaplasmid"/>
</dbReference>
<keyword evidence="2" id="KW-0614">Plasmid</keyword>
<evidence type="ECO:0000256" key="1">
    <source>
        <dbReference type="SAM" id="MobiDB-lite"/>
    </source>
</evidence>
<gene>
    <name evidence="2" type="ORF">EO776_16650</name>
</gene>
<reference evidence="3" key="1">
    <citation type="submission" date="2019-01" db="EMBL/GenBank/DDBJ databases">
        <title>Complete genome of Halorubrum ezzemoulense strain FB21.</title>
        <authorList>
            <person name="Feng Y."/>
            <person name="Louyakis A.S."/>
            <person name="Papke R.T."/>
            <person name="Gogarten J.P."/>
        </authorList>
    </citation>
    <scope>NUCLEOTIDE SEQUENCE [LARGE SCALE GENOMIC DNA]</scope>
    <source>
        <strain evidence="3">Fb21</strain>
        <plasmid evidence="3">megaPlasmid</plasmid>
    </source>
</reference>
<dbReference type="AlphaFoldDB" id="A0A481RK17"/>
<evidence type="ECO:0000313" key="2">
    <source>
        <dbReference type="EMBL" id="QAY21603.1"/>
    </source>
</evidence>
<sequence length="73" mass="7590">MKRPSVVKPGQWKTSTSPSTISSRRSDGGDRLLITENRGESLALQRGEDVKLVVVTAAPGADGVEQGSCHAGG</sequence>
<dbReference type="KEGG" id="hezz:EO776_16650"/>